<feature type="transmembrane region" description="Helical" evidence="1">
    <location>
        <begin position="382"/>
        <end position="407"/>
    </location>
</feature>
<evidence type="ECO:0000256" key="1">
    <source>
        <dbReference type="SAM" id="Phobius"/>
    </source>
</evidence>
<keyword evidence="1" id="KW-1133">Transmembrane helix</keyword>
<reference evidence="3" key="1">
    <citation type="journal article" date="2019" name="Int. J. Syst. Evol. Microbiol.">
        <title>The Global Catalogue of Microorganisms (GCM) 10K type strain sequencing project: providing services to taxonomists for standard genome sequencing and annotation.</title>
        <authorList>
            <consortium name="The Broad Institute Genomics Platform"/>
            <consortium name="The Broad Institute Genome Sequencing Center for Infectious Disease"/>
            <person name="Wu L."/>
            <person name="Ma J."/>
        </authorList>
    </citation>
    <scope>NUCLEOTIDE SEQUENCE [LARGE SCALE GENOMIC DNA]</scope>
    <source>
        <strain evidence="3">JCM 4957</strain>
    </source>
</reference>
<feature type="transmembrane region" description="Helical" evidence="1">
    <location>
        <begin position="336"/>
        <end position="354"/>
    </location>
</feature>
<accession>A0ABQ2ZYK4</accession>
<feature type="transmembrane region" description="Helical" evidence="1">
    <location>
        <begin position="30"/>
        <end position="51"/>
    </location>
</feature>
<feature type="transmembrane region" description="Helical" evidence="1">
    <location>
        <begin position="136"/>
        <end position="155"/>
    </location>
</feature>
<protein>
    <submittedName>
        <fullName evidence="2">Transporter</fullName>
    </submittedName>
</protein>
<name>A0ABQ2ZYK4_9ACTN</name>
<keyword evidence="1" id="KW-0812">Transmembrane</keyword>
<gene>
    <name evidence="2" type="ORF">GCM10010384_37060</name>
</gene>
<comment type="caution">
    <text evidence="2">The sequence shown here is derived from an EMBL/GenBank/DDBJ whole genome shotgun (WGS) entry which is preliminary data.</text>
</comment>
<keyword evidence="1" id="KW-0472">Membrane</keyword>
<keyword evidence="3" id="KW-1185">Reference proteome</keyword>
<proteinExistence type="predicted"/>
<feature type="transmembrane region" description="Helical" evidence="1">
    <location>
        <begin position="492"/>
        <end position="513"/>
    </location>
</feature>
<dbReference type="EMBL" id="BMWE01000010">
    <property type="protein sequence ID" value="GGY26588.1"/>
    <property type="molecule type" value="Genomic_DNA"/>
</dbReference>
<feature type="transmembrane region" description="Helical" evidence="1">
    <location>
        <begin position="103"/>
        <end position="130"/>
    </location>
</feature>
<feature type="transmembrane region" description="Helical" evidence="1">
    <location>
        <begin position="312"/>
        <end position="330"/>
    </location>
</feature>
<feature type="transmembrane region" description="Helical" evidence="1">
    <location>
        <begin position="235"/>
        <end position="253"/>
    </location>
</feature>
<feature type="transmembrane region" description="Helical" evidence="1">
    <location>
        <begin position="454"/>
        <end position="480"/>
    </location>
</feature>
<organism evidence="2 3">
    <name type="scientific">Streptomyces djakartensis</name>
    <dbReference type="NCBI Taxonomy" id="68193"/>
    <lineage>
        <taxon>Bacteria</taxon>
        <taxon>Bacillati</taxon>
        <taxon>Actinomycetota</taxon>
        <taxon>Actinomycetes</taxon>
        <taxon>Kitasatosporales</taxon>
        <taxon>Streptomycetaceae</taxon>
        <taxon>Streptomyces</taxon>
    </lineage>
</organism>
<feature type="transmembrane region" description="Helical" evidence="1">
    <location>
        <begin position="63"/>
        <end position="82"/>
    </location>
</feature>
<evidence type="ECO:0000313" key="2">
    <source>
        <dbReference type="EMBL" id="GGY26588.1"/>
    </source>
</evidence>
<evidence type="ECO:0000313" key="3">
    <source>
        <dbReference type="Proteomes" id="UP000653308"/>
    </source>
</evidence>
<feature type="transmembrane region" description="Helical" evidence="1">
    <location>
        <begin position="413"/>
        <end position="433"/>
    </location>
</feature>
<sequence>MSASPITPVFVRLKLSLLRNGLRRSGGRKAAYIASAVFALLFAALQLIGLIALRGHAHVESLVVPAVAVLGLGWAVMPLFFPSGDETLDPTRLVMLPLRPRPLVRALLTASLVGIGPLFTLLLLIGSVAAVARGGAAFVTGVLAVVLALLVCLALARAVAAANVRLLASRKGRDLAVLSGLVIAVGAQIVNFGAQRLGAAGLGELDPVGNVLQWVPPASAIAAVHAVGEGSYGRAVVQLTLTAGALVALLAVWSRHLTKLMTSPDESTLAGTETAVRERSSAGLGRLLPPGRTGTVMERGLRYVWRDPKTKAAWVTSLAIGLLVPVFNAWQGTGSVYFACFAAGMLGVQMYNQFGQDTSAFWIVALTISSPRDAYVELRARALALLLITLPYATLVTVLTTAVLGDWRRLPEALGLSFALLGAMLATGAWTSARFPYSIPQEGYKNVAPGQAGLAWISVFGGTIAAAVLCAPVIALTIWLNVSARGDDWTWLVFPVGTAYGAVLTAVGLRLAAPPTARRLPEILAAVSKG</sequence>
<dbReference type="Proteomes" id="UP000653308">
    <property type="component" value="Unassembled WGS sequence"/>
</dbReference>
<dbReference type="RefSeq" id="WP_229864421.1">
    <property type="nucleotide sequence ID" value="NZ_BMWE01000010.1"/>
</dbReference>
<feature type="transmembrane region" description="Helical" evidence="1">
    <location>
        <begin position="175"/>
        <end position="194"/>
    </location>
</feature>